<sequence>MPGLLPCAAIKIRRSRSTNMRAETLFLKITPITPVHIGTGEVYEPASFYIDERVGELVHFDQGIFINMLSQKDLAELSRICKKGTPASIIELMRFVDRRAKGMLLDGDRVPVSSAFTEHYNKTINMNLRDNRKVKNELAKFEIWRTSFDPHTWELYMPGSAIKGAIRTAVLNFKGHGVTERFKESNASKRLQQKILQFSWNNTSTDPFRLIRVSDFISIPQMSKRFIYYAINRKKGNRRSARSLHQIFETIDVGTEFFGKISIEAQNSCVKSPLNAKTVINALEYFYGGENKRENKELDALGIKGVHLGQGIPIRIGRHSGAECVTVEGHRHIMIKGPGKLKHYKDHATTLWLASPSRIPKVNDALRPFGWCVIETISEAEWKDALGCWLEHRDNLAQLNHENACGQTQDSLVNGRIGREARETTAVECATEISPEEARKQRLQEFERSLPASSKFPGEASKIIDNIETIDDPILKQRAIQLVKARFKNQIKKGRKKGKKWALYLTDSEG</sequence>
<name>A0A7V2SVQ0_9BACT</name>
<dbReference type="InterPro" id="IPR005537">
    <property type="entry name" value="RAMP_III_fam"/>
</dbReference>
<evidence type="ECO:0000259" key="7">
    <source>
        <dbReference type="Pfam" id="PF03787"/>
    </source>
</evidence>
<keyword evidence="4" id="KW-0694">RNA-binding</keyword>
<evidence type="ECO:0000256" key="6">
    <source>
        <dbReference type="ARBA" id="ARBA00031720"/>
    </source>
</evidence>
<evidence type="ECO:0000313" key="8">
    <source>
        <dbReference type="EMBL" id="HFC46790.1"/>
    </source>
</evidence>
<accession>A0A7V2SVQ0</accession>
<dbReference type="Pfam" id="PF03787">
    <property type="entry name" value="RAMPs"/>
    <property type="match status" value="1"/>
</dbReference>
<evidence type="ECO:0000256" key="4">
    <source>
        <dbReference type="ARBA" id="ARBA00022884"/>
    </source>
</evidence>
<feature type="domain" description="CRISPR type III-associated protein" evidence="7">
    <location>
        <begin position="28"/>
        <end position="289"/>
    </location>
</feature>
<organism evidence="8">
    <name type="scientific">Dissulfuribacter thermophilus</name>
    <dbReference type="NCBI Taxonomy" id="1156395"/>
    <lineage>
        <taxon>Bacteria</taxon>
        <taxon>Pseudomonadati</taxon>
        <taxon>Thermodesulfobacteriota</taxon>
        <taxon>Dissulfuribacteria</taxon>
        <taxon>Dissulfuribacterales</taxon>
        <taxon>Dissulfuribacteraceae</taxon>
        <taxon>Dissulfuribacter</taxon>
    </lineage>
</organism>
<dbReference type="Proteomes" id="UP000885797">
    <property type="component" value="Unassembled WGS sequence"/>
</dbReference>
<dbReference type="EMBL" id="DRND01000226">
    <property type="protein sequence ID" value="HFC46790.1"/>
    <property type="molecule type" value="Genomic_DNA"/>
</dbReference>
<evidence type="ECO:0000256" key="1">
    <source>
        <dbReference type="ARBA" id="ARBA00003088"/>
    </source>
</evidence>
<comment type="similarity">
    <text evidence="2">Belongs to the CRISPR-associated Csm5 family.</text>
</comment>
<comment type="caution">
    <text evidence="8">The sequence shown here is derived from an EMBL/GenBank/DDBJ whole genome shotgun (WGS) entry which is preliminary data.</text>
</comment>
<dbReference type="PANTHER" id="PTHR38007">
    <property type="entry name" value="CRISPR SYSTEM CMS PROTEIN CSM5"/>
    <property type="match status" value="1"/>
</dbReference>
<dbReference type="InterPro" id="IPR010173">
    <property type="entry name" value="CRISPR-assoc_Csm5"/>
</dbReference>
<protein>
    <recommendedName>
        <fullName evidence="3">CRISPR system Cms protein Csm5</fullName>
    </recommendedName>
    <alternativeName>
        <fullName evidence="6">CRISPR type III A-associated protein Csm5</fullName>
    </alternativeName>
</protein>
<gene>
    <name evidence="8" type="primary">csm5</name>
    <name evidence="8" type="ORF">ENJ63_02790</name>
</gene>
<evidence type="ECO:0000256" key="3">
    <source>
        <dbReference type="ARBA" id="ARBA00016113"/>
    </source>
</evidence>
<dbReference type="GO" id="GO:0051607">
    <property type="term" value="P:defense response to virus"/>
    <property type="evidence" value="ECO:0007669"/>
    <property type="project" value="UniProtKB-KW"/>
</dbReference>
<dbReference type="NCBIfam" id="TIGR01899">
    <property type="entry name" value="cas_TM1807_csm5"/>
    <property type="match status" value="1"/>
</dbReference>
<proteinExistence type="inferred from homology"/>
<dbReference type="AlphaFoldDB" id="A0A7V2SVQ0"/>
<keyword evidence="5" id="KW-0051">Antiviral defense</keyword>
<comment type="function">
    <text evidence="1">This subunit might be involved in maturation of a crRNA intermediate to its mature form.</text>
</comment>
<evidence type="ECO:0000256" key="5">
    <source>
        <dbReference type="ARBA" id="ARBA00023118"/>
    </source>
</evidence>
<dbReference type="PANTHER" id="PTHR38007:SF1">
    <property type="entry name" value="CRISPR SYSTEM CMS PROTEIN CSM5"/>
    <property type="match status" value="1"/>
</dbReference>
<dbReference type="GO" id="GO:0003723">
    <property type="term" value="F:RNA binding"/>
    <property type="evidence" value="ECO:0007669"/>
    <property type="project" value="UniProtKB-KW"/>
</dbReference>
<reference evidence="8" key="1">
    <citation type="journal article" date="2020" name="mSystems">
        <title>Genome- and Community-Level Interaction Insights into Carbon Utilization and Element Cycling Functions of Hydrothermarchaeota in Hydrothermal Sediment.</title>
        <authorList>
            <person name="Zhou Z."/>
            <person name="Liu Y."/>
            <person name="Xu W."/>
            <person name="Pan J."/>
            <person name="Luo Z.H."/>
            <person name="Li M."/>
        </authorList>
    </citation>
    <scope>NUCLEOTIDE SEQUENCE [LARGE SCALE GENOMIC DNA]</scope>
    <source>
        <strain evidence="8">HyVt-503</strain>
    </source>
</reference>
<evidence type="ECO:0000256" key="2">
    <source>
        <dbReference type="ARBA" id="ARBA00006680"/>
    </source>
</evidence>